<dbReference type="Proteomes" id="UP000479000">
    <property type="component" value="Unassembled WGS sequence"/>
</dbReference>
<keyword evidence="2" id="KW-1185">Reference proteome</keyword>
<organism evidence="1 2">
    <name type="scientific">Nesidiocoris tenuis</name>
    <dbReference type="NCBI Taxonomy" id="355587"/>
    <lineage>
        <taxon>Eukaryota</taxon>
        <taxon>Metazoa</taxon>
        <taxon>Ecdysozoa</taxon>
        <taxon>Arthropoda</taxon>
        <taxon>Hexapoda</taxon>
        <taxon>Insecta</taxon>
        <taxon>Pterygota</taxon>
        <taxon>Neoptera</taxon>
        <taxon>Paraneoptera</taxon>
        <taxon>Hemiptera</taxon>
        <taxon>Heteroptera</taxon>
        <taxon>Panheteroptera</taxon>
        <taxon>Cimicomorpha</taxon>
        <taxon>Miridae</taxon>
        <taxon>Dicyphina</taxon>
        <taxon>Nesidiocoris</taxon>
    </lineage>
</organism>
<proteinExistence type="predicted"/>
<protein>
    <submittedName>
        <fullName evidence="1">Uncharacterized protein</fullName>
    </submittedName>
</protein>
<dbReference type="AlphaFoldDB" id="A0A6H5H2I3"/>
<evidence type="ECO:0000313" key="1">
    <source>
        <dbReference type="EMBL" id="CAB0011281.1"/>
    </source>
</evidence>
<gene>
    <name evidence="1" type="ORF">NTEN_LOCUS16274</name>
</gene>
<dbReference type="EMBL" id="CADCXU010024019">
    <property type="protein sequence ID" value="CAB0011281.1"/>
    <property type="molecule type" value="Genomic_DNA"/>
</dbReference>
<sequence>GVIGTGAVLTKWRYEGRSSFLVPPPTRGRSKNVNFLLKVARSAVSLMTIGKLDRKLRGGIIKNRSNQVEKRGAACRRAGRIVTVKRRSARHRLFPWRDTIDHGGLHMTTNRPWNVTSFTKR</sequence>
<accession>A0A6H5H2I3</accession>
<feature type="non-terminal residue" evidence="1">
    <location>
        <position position="121"/>
    </location>
</feature>
<feature type="non-terminal residue" evidence="1">
    <location>
        <position position="1"/>
    </location>
</feature>
<evidence type="ECO:0000313" key="2">
    <source>
        <dbReference type="Proteomes" id="UP000479000"/>
    </source>
</evidence>
<name>A0A6H5H2I3_9HEMI</name>
<reference evidence="1 2" key="1">
    <citation type="submission" date="2020-02" db="EMBL/GenBank/DDBJ databases">
        <authorList>
            <person name="Ferguson B K."/>
        </authorList>
    </citation>
    <scope>NUCLEOTIDE SEQUENCE [LARGE SCALE GENOMIC DNA]</scope>
</reference>